<sequence>VVRTVMSFRFTGDFFDRYWTCHFLEHKPRTDKRSVTKDGKARIFKLDHGHKRRQKKTKYPWQQRKVLELVLMDEILNEMASSARNVLDWAKNTLQGGFQKLQQKGSDNYLSLNERWRVFEQILQAVEEDLDENLERIKEWRARESDRGLERPRWTRNDERRYRPTMTRLSVLTKRKTRELERLKQNIQSFREALTRRLTSIRDDISFRGSENINLFTYVTVVFLPLGFTTGIFSMSEAPSRTTLIQMVITAIIALAITIGALINARLLDKEIVEPALKIIRSISRPVIVCPIKTLRLLFNALISPGKSLHHLFEIVCYMFDRKSNDKSEQTTDKSDDDGKAAPTPPPQNQGPAQGSTTPRELENGSRIS</sequence>
<organism evidence="3 4">
    <name type="scientific">Aplosporella prunicola CBS 121167</name>
    <dbReference type="NCBI Taxonomy" id="1176127"/>
    <lineage>
        <taxon>Eukaryota</taxon>
        <taxon>Fungi</taxon>
        <taxon>Dikarya</taxon>
        <taxon>Ascomycota</taxon>
        <taxon>Pezizomycotina</taxon>
        <taxon>Dothideomycetes</taxon>
        <taxon>Dothideomycetes incertae sedis</taxon>
        <taxon>Botryosphaeriales</taxon>
        <taxon>Aplosporellaceae</taxon>
        <taxon>Aplosporella</taxon>
    </lineage>
</organism>
<dbReference type="AlphaFoldDB" id="A0A6A6BGD0"/>
<keyword evidence="2" id="KW-1133">Transmembrane helix</keyword>
<reference evidence="3" key="1">
    <citation type="journal article" date="2020" name="Stud. Mycol.">
        <title>101 Dothideomycetes genomes: a test case for predicting lifestyles and emergence of pathogens.</title>
        <authorList>
            <person name="Haridas S."/>
            <person name="Albert R."/>
            <person name="Binder M."/>
            <person name="Bloem J."/>
            <person name="Labutti K."/>
            <person name="Salamov A."/>
            <person name="Andreopoulos B."/>
            <person name="Baker S."/>
            <person name="Barry K."/>
            <person name="Bills G."/>
            <person name="Bluhm B."/>
            <person name="Cannon C."/>
            <person name="Castanera R."/>
            <person name="Culley D."/>
            <person name="Daum C."/>
            <person name="Ezra D."/>
            <person name="Gonzalez J."/>
            <person name="Henrissat B."/>
            <person name="Kuo A."/>
            <person name="Liang C."/>
            <person name="Lipzen A."/>
            <person name="Lutzoni F."/>
            <person name="Magnuson J."/>
            <person name="Mondo S."/>
            <person name="Nolan M."/>
            <person name="Ohm R."/>
            <person name="Pangilinan J."/>
            <person name="Park H.-J."/>
            <person name="Ramirez L."/>
            <person name="Alfaro M."/>
            <person name="Sun H."/>
            <person name="Tritt A."/>
            <person name="Yoshinaga Y."/>
            <person name="Zwiers L.-H."/>
            <person name="Turgeon B."/>
            <person name="Goodwin S."/>
            <person name="Spatafora J."/>
            <person name="Crous P."/>
            <person name="Grigoriev I."/>
        </authorList>
    </citation>
    <scope>NUCLEOTIDE SEQUENCE</scope>
    <source>
        <strain evidence="3">CBS 121167</strain>
    </source>
</reference>
<accession>A0A6A6BGD0</accession>
<dbReference type="GeneID" id="54294248"/>
<evidence type="ECO:0000313" key="4">
    <source>
        <dbReference type="Proteomes" id="UP000799438"/>
    </source>
</evidence>
<dbReference type="EMBL" id="ML995482">
    <property type="protein sequence ID" value="KAF2143199.1"/>
    <property type="molecule type" value="Genomic_DNA"/>
</dbReference>
<feature type="compositionally biased region" description="Polar residues" evidence="1">
    <location>
        <begin position="350"/>
        <end position="359"/>
    </location>
</feature>
<protein>
    <submittedName>
        <fullName evidence="3">Uncharacterized protein</fullName>
    </submittedName>
</protein>
<keyword evidence="2" id="KW-0472">Membrane</keyword>
<evidence type="ECO:0000256" key="1">
    <source>
        <dbReference type="SAM" id="MobiDB-lite"/>
    </source>
</evidence>
<feature type="non-terminal residue" evidence="3">
    <location>
        <position position="1"/>
    </location>
</feature>
<dbReference type="Proteomes" id="UP000799438">
    <property type="component" value="Unassembled WGS sequence"/>
</dbReference>
<name>A0A6A6BGD0_9PEZI</name>
<keyword evidence="2" id="KW-0812">Transmembrane</keyword>
<dbReference type="InterPro" id="IPR002523">
    <property type="entry name" value="MgTranspt_CorA/ZnTranspt_ZntB"/>
</dbReference>
<dbReference type="OrthoDB" id="5361176at2759"/>
<evidence type="ECO:0000256" key="2">
    <source>
        <dbReference type="SAM" id="Phobius"/>
    </source>
</evidence>
<feature type="transmembrane region" description="Helical" evidence="2">
    <location>
        <begin position="215"/>
        <end position="233"/>
    </location>
</feature>
<feature type="compositionally biased region" description="Basic and acidic residues" evidence="1">
    <location>
        <begin position="324"/>
        <end position="340"/>
    </location>
</feature>
<dbReference type="Gene3D" id="1.20.58.340">
    <property type="entry name" value="Magnesium transport protein CorA, transmembrane region"/>
    <property type="match status" value="1"/>
</dbReference>
<evidence type="ECO:0000313" key="3">
    <source>
        <dbReference type="EMBL" id="KAF2143199.1"/>
    </source>
</evidence>
<dbReference type="RefSeq" id="XP_033398911.1">
    <property type="nucleotide sequence ID" value="XM_033536752.1"/>
</dbReference>
<gene>
    <name evidence="3" type="ORF">K452DRAFT_225473</name>
</gene>
<dbReference type="GO" id="GO:0046873">
    <property type="term" value="F:metal ion transmembrane transporter activity"/>
    <property type="evidence" value="ECO:0007669"/>
    <property type="project" value="InterPro"/>
</dbReference>
<feature type="region of interest" description="Disordered" evidence="1">
    <location>
        <begin position="324"/>
        <end position="369"/>
    </location>
</feature>
<feature type="compositionally biased region" description="Basic and acidic residues" evidence="1">
    <location>
        <begin position="360"/>
        <end position="369"/>
    </location>
</feature>
<dbReference type="GO" id="GO:0016020">
    <property type="term" value="C:membrane"/>
    <property type="evidence" value="ECO:0007669"/>
    <property type="project" value="InterPro"/>
</dbReference>
<proteinExistence type="predicted"/>
<keyword evidence="4" id="KW-1185">Reference proteome</keyword>
<dbReference type="Pfam" id="PF01544">
    <property type="entry name" value="CorA"/>
    <property type="match status" value="1"/>
</dbReference>
<feature type="transmembrane region" description="Helical" evidence="2">
    <location>
        <begin position="245"/>
        <end position="268"/>
    </location>
</feature>